<protein>
    <submittedName>
        <fullName evidence="2">Uncharacterized protein</fullName>
    </submittedName>
</protein>
<evidence type="ECO:0000313" key="3">
    <source>
        <dbReference type="Proteomes" id="UP000050525"/>
    </source>
</evidence>
<name>A0A151MX85_ALLMI</name>
<organism evidence="2 3">
    <name type="scientific">Alligator mississippiensis</name>
    <name type="common">American alligator</name>
    <dbReference type="NCBI Taxonomy" id="8496"/>
    <lineage>
        <taxon>Eukaryota</taxon>
        <taxon>Metazoa</taxon>
        <taxon>Chordata</taxon>
        <taxon>Craniata</taxon>
        <taxon>Vertebrata</taxon>
        <taxon>Euteleostomi</taxon>
        <taxon>Archelosauria</taxon>
        <taxon>Archosauria</taxon>
        <taxon>Crocodylia</taxon>
        <taxon>Alligatoridae</taxon>
        <taxon>Alligatorinae</taxon>
        <taxon>Alligator</taxon>
    </lineage>
</organism>
<reference evidence="2 3" key="1">
    <citation type="journal article" date="2012" name="Genome Biol.">
        <title>Sequencing three crocodilian genomes to illuminate the evolution of archosaurs and amniotes.</title>
        <authorList>
            <person name="St John J.A."/>
            <person name="Braun E.L."/>
            <person name="Isberg S.R."/>
            <person name="Miles L.G."/>
            <person name="Chong A.Y."/>
            <person name="Gongora J."/>
            <person name="Dalzell P."/>
            <person name="Moran C."/>
            <person name="Bed'hom B."/>
            <person name="Abzhanov A."/>
            <person name="Burgess S.C."/>
            <person name="Cooksey A.M."/>
            <person name="Castoe T.A."/>
            <person name="Crawford N.G."/>
            <person name="Densmore L.D."/>
            <person name="Drew J.C."/>
            <person name="Edwards S.V."/>
            <person name="Faircloth B.C."/>
            <person name="Fujita M.K."/>
            <person name="Greenwold M.J."/>
            <person name="Hoffmann F.G."/>
            <person name="Howard J.M."/>
            <person name="Iguchi T."/>
            <person name="Janes D.E."/>
            <person name="Khan S.Y."/>
            <person name="Kohno S."/>
            <person name="de Koning A.J."/>
            <person name="Lance S.L."/>
            <person name="McCarthy F.M."/>
            <person name="McCormack J.E."/>
            <person name="Merchant M.E."/>
            <person name="Peterson D.G."/>
            <person name="Pollock D.D."/>
            <person name="Pourmand N."/>
            <person name="Raney B.J."/>
            <person name="Roessler K.A."/>
            <person name="Sanford J.R."/>
            <person name="Sawyer R.H."/>
            <person name="Schmidt C.J."/>
            <person name="Triplett E.W."/>
            <person name="Tuberville T.D."/>
            <person name="Venegas-Anaya M."/>
            <person name="Howard J.T."/>
            <person name="Jarvis E.D."/>
            <person name="Guillette L.J.Jr."/>
            <person name="Glenn T.C."/>
            <person name="Green R.E."/>
            <person name="Ray D.A."/>
        </authorList>
    </citation>
    <scope>NUCLEOTIDE SEQUENCE [LARGE SCALE GENOMIC DNA]</scope>
    <source>
        <strain evidence="2">KSC_2009_1</strain>
    </source>
</reference>
<gene>
    <name evidence="2" type="ORF">Y1Q_0009951</name>
</gene>
<feature type="compositionally biased region" description="Polar residues" evidence="1">
    <location>
        <begin position="1"/>
        <end position="12"/>
    </location>
</feature>
<feature type="region of interest" description="Disordered" evidence="1">
    <location>
        <begin position="1"/>
        <end position="33"/>
    </location>
</feature>
<keyword evidence="3" id="KW-1185">Reference proteome</keyword>
<dbReference type="AlphaFoldDB" id="A0A151MX85"/>
<dbReference type="Proteomes" id="UP000050525">
    <property type="component" value="Unassembled WGS sequence"/>
</dbReference>
<evidence type="ECO:0000313" key="2">
    <source>
        <dbReference type="EMBL" id="KYO29171.1"/>
    </source>
</evidence>
<evidence type="ECO:0000256" key="1">
    <source>
        <dbReference type="SAM" id="MobiDB-lite"/>
    </source>
</evidence>
<accession>A0A151MX85</accession>
<proteinExistence type="predicted"/>
<dbReference type="EMBL" id="AKHW03004724">
    <property type="protein sequence ID" value="KYO29171.1"/>
    <property type="molecule type" value="Genomic_DNA"/>
</dbReference>
<sequence length="75" mass="8066">MIGSISGHSRSSLGALWSHHPAPEQRRHPHTATKGWNNIMMGLLVICYCLTNVGHSHAPTPQIAPTAKASDPLGY</sequence>
<comment type="caution">
    <text evidence="2">The sequence shown here is derived from an EMBL/GenBank/DDBJ whole genome shotgun (WGS) entry which is preliminary data.</text>
</comment>